<dbReference type="PROSITE" id="PS51352">
    <property type="entry name" value="THIOREDOXIN_2"/>
    <property type="match status" value="1"/>
</dbReference>
<name>A0A8T9T1H3_9BACT</name>
<dbReference type="InterPro" id="IPR025380">
    <property type="entry name" value="DUF4369"/>
</dbReference>
<dbReference type="InterPro" id="IPR013766">
    <property type="entry name" value="Thioredoxin_domain"/>
</dbReference>
<keyword evidence="2" id="KW-0201">Cytochrome c-type biogenesis</keyword>
<dbReference type="GO" id="GO:0016491">
    <property type="term" value="F:oxidoreductase activity"/>
    <property type="evidence" value="ECO:0007669"/>
    <property type="project" value="InterPro"/>
</dbReference>
<dbReference type="GO" id="GO:0030313">
    <property type="term" value="C:cell envelope"/>
    <property type="evidence" value="ECO:0007669"/>
    <property type="project" value="UniProtKB-SubCell"/>
</dbReference>
<keyword evidence="4" id="KW-0676">Redox-active center</keyword>
<feature type="signal peptide" evidence="5">
    <location>
        <begin position="1"/>
        <end position="20"/>
    </location>
</feature>
<feature type="chain" id="PRO_5035715692" evidence="5">
    <location>
        <begin position="21"/>
        <end position="339"/>
    </location>
</feature>
<dbReference type="KEGG" id="haei:MUN82_06945"/>
<dbReference type="PANTHER" id="PTHR42852:SF6">
    <property type="entry name" value="THIOL:DISULFIDE INTERCHANGE PROTEIN DSBE"/>
    <property type="match status" value="1"/>
</dbReference>
<keyword evidence="3" id="KW-1015">Disulfide bond</keyword>
<dbReference type="Pfam" id="PF14289">
    <property type="entry name" value="DUF4369"/>
    <property type="match status" value="1"/>
</dbReference>
<dbReference type="EMBL" id="CP095053">
    <property type="protein sequence ID" value="UOR06833.1"/>
    <property type="molecule type" value="Genomic_DNA"/>
</dbReference>
<comment type="subcellular location">
    <subcellularLocation>
        <location evidence="1">Cell envelope</location>
    </subcellularLocation>
</comment>
<proteinExistence type="predicted"/>
<dbReference type="Gene3D" id="3.40.30.10">
    <property type="entry name" value="Glutaredoxin"/>
    <property type="match status" value="1"/>
</dbReference>
<dbReference type="SUPFAM" id="SSF52833">
    <property type="entry name" value="Thioredoxin-like"/>
    <property type="match status" value="1"/>
</dbReference>
<evidence type="ECO:0000256" key="2">
    <source>
        <dbReference type="ARBA" id="ARBA00022748"/>
    </source>
</evidence>
<evidence type="ECO:0000256" key="3">
    <source>
        <dbReference type="ARBA" id="ARBA00023157"/>
    </source>
</evidence>
<evidence type="ECO:0000256" key="4">
    <source>
        <dbReference type="ARBA" id="ARBA00023284"/>
    </source>
</evidence>
<evidence type="ECO:0000313" key="7">
    <source>
        <dbReference type="EMBL" id="UOR06833.1"/>
    </source>
</evidence>
<dbReference type="CDD" id="cd02966">
    <property type="entry name" value="TlpA_like_family"/>
    <property type="match status" value="1"/>
</dbReference>
<dbReference type="InterPro" id="IPR050553">
    <property type="entry name" value="Thioredoxin_ResA/DsbE_sf"/>
</dbReference>
<protein>
    <submittedName>
        <fullName evidence="7">AhpC/TSA family protein</fullName>
    </submittedName>
</protein>
<dbReference type="PANTHER" id="PTHR42852">
    <property type="entry name" value="THIOL:DISULFIDE INTERCHANGE PROTEIN DSBE"/>
    <property type="match status" value="1"/>
</dbReference>
<keyword evidence="8" id="KW-1185">Reference proteome</keyword>
<evidence type="ECO:0000256" key="5">
    <source>
        <dbReference type="SAM" id="SignalP"/>
    </source>
</evidence>
<dbReference type="InterPro" id="IPR013740">
    <property type="entry name" value="Redoxin"/>
</dbReference>
<feature type="domain" description="Thioredoxin" evidence="6">
    <location>
        <begin position="197"/>
        <end position="339"/>
    </location>
</feature>
<accession>A0A8T9T1H3</accession>
<evidence type="ECO:0000313" key="8">
    <source>
        <dbReference type="Proteomes" id="UP000829925"/>
    </source>
</evidence>
<evidence type="ECO:0000256" key="1">
    <source>
        <dbReference type="ARBA" id="ARBA00004196"/>
    </source>
</evidence>
<reference evidence="7 8" key="1">
    <citation type="submission" date="2022-04" db="EMBL/GenBank/DDBJ databases">
        <title>Hymenobacter sp. isolated from the air.</title>
        <authorList>
            <person name="Won M."/>
            <person name="Lee C.-M."/>
            <person name="Woen H.-Y."/>
            <person name="Kwon S.-W."/>
        </authorList>
    </citation>
    <scope>NUCLEOTIDE SEQUENCE [LARGE SCALE GENOMIC DNA]</scope>
    <source>
        <strain evidence="8">5413 J-13</strain>
    </source>
</reference>
<organism evidence="7 8">
    <name type="scientific">Hymenobacter aerilatus</name>
    <dbReference type="NCBI Taxonomy" id="2932251"/>
    <lineage>
        <taxon>Bacteria</taxon>
        <taxon>Pseudomonadati</taxon>
        <taxon>Bacteroidota</taxon>
        <taxon>Cytophagia</taxon>
        <taxon>Cytophagales</taxon>
        <taxon>Hymenobacteraceae</taxon>
        <taxon>Hymenobacter</taxon>
    </lineage>
</organism>
<evidence type="ECO:0000259" key="6">
    <source>
        <dbReference type="PROSITE" id="PS51352"/>
    </source>
</evidence>
<dbReference type="Pfam" id="PF08534">
    <property type="entry name" value="Redoxin"/>
    <property type="match status" value="1"/>
</dbReference>
<dbReference type="InterPro" id="IPR036249">
    <property type="entry name" value="Thioredoxin-like_sf"/>
</dbReference>
<dbReference type="RefSeq" id="WP_245096122.1">
    <property type="nucleotide sequence ID" value="NZ_CP095053.1"/>
</dbReference>
<sequence>MRVPYLLPFLLLISCQPANQTPHTASATGSGYEIQGSISTAAPQSRVVLEQQVGATTRLDSAVLDADGRFSLRGHVPSPGLYRLVLRAPSTNARIFSVPLDNHAHLTLNADASVAHWQGSPEVDFLQALAQARPVDKPGIVRRYAASYLAPGVVWDLSTTGAPDDFLDSMTTRFRLAGDSSRAALGLYQWQRAYRLTAPGTQVPNIALPTVDGKTVKLNSLRGQYVLLDFWASWCGPCREEHHSPERRKIHRLFRGRGLAYYGVSLDEDATKWRRALAADSLPGVQVRAAGGEQSATARAFGVTTLPFNLLLDPEGRVLARNLHGHTLGGHIASYIPLD</sequence>
<keyword evidence="5" id="KW-0732">Signal</keyword>
<dbReference type="PROSITE" id="PS51257">
    <property type="entry name" value="PROKAR_LIPOPROTEIN"/>
    <property type="match status" value="1"/>
</dbReference>
<gene>
    <name evidence="7" type="ORF">MUN82_06945</name>
</gene>
<dbReference type="AlphaFoldDB" id="A0A8T9T1H3"/>
<dbReference type="GO" id="GO:0017004">
    <property type="term" value="P:cytochrome complex assembly"/>
    <property type="evidence" value="ECO:0007669"/>
    <property type="project" value="UniProtKB-KW"/>
</dbReference>
<dbReference type="Proteomes" id="UP000829925">
    <property type="component" value="Chromosome"/>
</dbReference>